<dbReference type="PROSITE" id="PS01124">
    <property type="entry name" value="HTH_ARAC_FAMILY_2"/>
    <property type="match status" value="1"/>
</dbReference>
<dbReference type="GO" id="GO:0003700">
    <property type="term" value="F:DNA-binding transcription factor activity"/>
    <property type="evidence" value="ECO:0007669"/>
    <property type="project" value="InterPro"/>
</dbReference>
<dbReference type="PANTHER" id="PTHR47894">
    <property type="entry name" value="HTH-TYPE TRANSCRIPTIONAL REGULATOR GADX"/>
    <property type="match status" value="1"/>
</dbReference>
<dbReference type="STRING" id="1579979.WM2015_2248"/>
<dbReference type="AlphaFoldDB" id="A0A0K0XYA8"/>
<dbReference type="GO" id="GO:0005829">
    <property type="term" value="C:cytosol"/>
    <property type="evidence" value="ECO:0007669"/>
    <property type="project" value="TreeGrafter"/>
</dbReference>
<dbReference type="InterPro" id="IPR020449">
    <property type="entry name" value="Tscrpt_reg_AraC-type_HTH"/>
</dbReference>
<protein>
    <submittedName>
        <fullName evidence="1">Uncharacterized protein</fullName>
    </submittedName>
</protein>
<evidence type="ECO:0000313" key="2">
    <source>
        <dbReference type="Proteomes" id="UP000066624"/>
    </source>
</evidence>
<dbReference type="OrthoDB" id="6816069at2"/>
<dbReference type="Pfam" id="PF12833">
    <property type="entry name" value="HTH_18"/>
    <property type="match status" value="1"/>
</dbReference>
<dbReference type="InterPro" id="IPR018060">
    <property type="entry name" value="HTH_AraC"/>
</dbReference>
<reference evidence="1 2" key="1">
    <citation type="submission" date="2015-07" db="EMBL/GenBank/DDBJ databases">
        <authorList>
            <person name="Noorani M."/>
        </authorList>
    </citation>
    <scope>NUCLEOTIDE SEQUENCE [LARGE SCALE GENOMIC DNA]</scope>
    <source>
        <strain evidence="1 2">KCTC 42284</strain>
    </source>
</reference>
<dbReference type="GO" id="GO:0000976">
    <property type="term" value="F:transcription cis-regulatory region binding"/>
    <property type="evidence" value="ECO:0007669"/>
    <property type="project" value="TreeGrafter"/>
</dbReference>
<dbReference type="Gene3D" id="1.10.10.60">
    <property type="entry name" value="Homeodomain-like"/>
    <property type="match status" value="1"/>
</dbReference>
<dbReference type="SUPFAM" id="SSF46689">
    <property type="entry name" value="Homeodomain-like"/>
    <property type="match status" value="1"/>
</dbReference>
<dbReference type="InterPro" id="IPR009057">
    <property type="entry name" value="Homeodomain-like_sf"/>
</dbReference>
<dbReference type="KEGG" id="wma:WM2015_2248"/>
<keyword evidence="2" id="KW-1185">Reference proteome</keyword>
<dbReference type="SMART" id="SM00342">
    <property type="entry name" value="HTH_ARAC"/>
    <property type="match status" value="1"/>
</dbReference>
<dbReference type="RefSeq" id="WP_049726162.1">
    <property type="nucleotide sequence ID" value="NZ_CP012154.1"/>
</dbReference>
<sequence>MMVISRQSSASPPDPGLPISYVMRFLDLVAREPDERRQLLDLAGLDPARLNGPPLPLSQLLDLLGLLDERLPPGWHAAPAMSLDPAQHGPLGLATISASNLGQALDTLVRFEPVRAPWTCLRLVNESDHRVLVLSQRFPLSGPGERLMEINLLALCALIAPLMGSDAQRLITELPWPAEHQATALREALPGPLITGGKRLALRVPRDCADLPCPLADPELHALMRNRCQRLLRDPEDRPISGQVSLVLLEHGGRNPGLQAVARELGRSSRSLSRHLADEGVDYRQLVDRTRQAIAEDLLRHTRIPLAEIAQQLGYADPSNFNRAFRRWTGCSPGALRRTAAITCMSNTGIS</sequence>
<dbReference type="PATRIC" id="fig|1579979.3.peg.2297"/>
<dbReference type="Pfam" id="PF12625">
    <property type="entry name" value="Arabinose_bd"/>
    <property type="match status" value="1"/>
</dbReference>
<proteinExistence type="predicted"/>
<name>A0A0K0XYA8_9GAMM</name>
<accession>A0A0K0XYA8</accession>
<dbReference type="PANTHER" id="PTHR47894:SF1">
    <property type="entry name" value="HTH-TYPE TRANSCRIPTIONAL REGULATOR VQSM"/>
    <property type="match status" value="1"/>
</dbReference>
<gene>
    <name evidence="1" type="ORF">WM2015_2248</name>
</gene>
<dbReference type="InterPro" id="IPR032687">
    <property type="entry name" value="AraC-type_N"/>
</dbReference>
<dbReference type="Proteomes" id="UP000066624">
    <property type="component" value="Chromosome"/>
</dbReference>
<evidence type="ECO:0000313" key="1">
    <source>
        <dbReference type="EMBL" id="AKS42611.1"/>
    </source>
</evidence>
<dbReference type="PRINTS" id="PR00032">
    <property type="entry name" value="HTHARAC"/>
</dbReference>
<dbReference type="EMBL" id="CP012154">
    <property type="protein sequence ID" value="AKS42611.1"/>
    <property type="molecule type" value="Genomic_DNA"/>
</dbReference>
<organism evidence="1 2">
    <name type="scientific">Wenzhouxiangella marina</name>
    <dbReference type="NCBI Taxonomy" id="1579979"/>
    <lineage>
        <taxon>Bacteria</taxon>
        <taxon>Pseudomonadati</taxon>
        <taxon>Pseudomonadota</taxon>
        <taxon>Gammaproteobacteria</taxon>
        <taxon>Chromatiales</taxon>
        <taxon>Wenzhouxiangellaceae</taxon>
        <taxon>Wenzhouxiangella</taxon>
    </lineage>
</organism>